<evidence type="ECO:0000256" key="1">
    <source>
        <dbReference type="SAM" id="MobiDB-lite"/>
    </source>
</evidence>
<comment type="caution">
    <text evidence="2">The sequence shown here is derived from an EMBL/GenBank/DDBJ whole genome shotgun (WGS) entry which is preliminary data.</text>
</comment>
<name>A0A6N2C9I0_SOLCI</name>
<accession>A0A6N2C9I0</accession>
<dbReference type="EMBL" id="RXGB01000537">
    <property type="protein sequence ID" value="TMX02958.1"/>
    <property type="molecule type" value="Genomic_DNA"/>
</dbReference>
<organism evidence="2">
    <name type="scientific">Solanum chilense</name>
    <name type="common">Tomato</name>
    <name type="synonym">Lycopersicon chilense</name>
    <dbReference type="NCBI Taxonomy" id="4083"/>
    <lineage>
        <taxon>Eukaryota</taxon>
        <taxon>Viridiplantae</taxon>
        <taxon>Streptophyta</taxon>
        <taxon>Embryophyta</taxon>
        <taxon>Tracheophyta</taxon>
        <taxon>Spermatophyta</taxon>
        <taxon>Magnoliopsida</taxon>
        <taxon>eudicotyledons</taxon>
        <taxon>Gunneridae</taxon>
        <taxon>Pentapetalae</taxon>
        <taxon>asterids</taxon>
        <taxon>lamiids</taxon>
        <taxon>Solanales</taxon>
        <taxon>Solanaceae</taxon>
        <taxon>Solanoideae</taxon>
        <taxon>Solaneae</taxon>
        <taxon>Solanum</taxon>
        <taxon>Solanum subgen. Lycopersicon</taxon>
    </lineage>
</organism>
<gene>
    <name evidence="2" type="ORF">EJD97_019151</name>
</gene>
<sequence length="125" mass="14491">MLMEKEELREKLDMLRLKVQERVETEESIESETAALLAKSMLLDEELTSEMQEFVSMRGKMVTLRKKNKALHSNMINKLLKMGEKYPIYERGTNSGPGDTHPEATEEDDDEEIIYNRPFPGRLKG</sequence>
<reference evidence="2" key="1">
    <citation type="submission" date="2019-05" db="EMBL/GenBank/DDBJ databases">
        <title>The de novo reference genome and transcriptome assemblies of the wild tomato species Solanum chilense.</title>
        <authorList>
            <person name="Stam R."/>
            <person name="Nosenko T."/>
            <person name="Hoerger A.C."/>
            <person name="Stephan W."/>
            <person name="Seidel M.A."/>
            <person name="Kuhn J.M.M."/>
            <person name="Haberer G."/>
            <person name="Tellier A."/>
        </authorList>
    </citation>
    <scope>NUCLEOTIDE SEQUENCE</scope>
    <source>
        <tissue evidence="2">Mature leaves</tissue>
    </source>
</reference>
<evidence type="ECO:0000313" key="2">
    <source>
        <dbReference type="EMBL" id="TMX02958.1"/>
    </source>
</evidence>
<feature type="region of interest" description="Disordered" evidence="1">
    <location>
        <begin position="87"/>
        <end position="125"/>
    </location>
</feature>
<dbReference type="AlphaFoldDB" id="A0A6N2C9I0"/>
<proteinExistence type="predicted"/>
<protein>
    <submittedName>
        <fullName evidence="2">Uncharacterized protein</fullName>
    </submittedName>
</protein>